<evidence type="ECO:0000313" key="11">
    <source>
        <dbReference type="Proteomes" id="UP001634393"/>
    </source>
</evidence>
<proteinExistence type="inferred from homology"/>
<evidence type="ECO:0000256" key="3">
    <source>
        <dbReference type="ARBA" id="ARBA00022448"/>
    </source>
</evidence>
<keyword evidence="4 9" id="KW-0509">mRNA transport</keyword>
<dbReference type="GO" id="GO:0005643">
    <property type="term" value="C:nuclear pore"/>
    <property type="evidence" value="ECO:0007669"/>
    <property type="project" value="UniProtKB-SubCell"/>
</dbReference>
<evidence type="ECO:0000256" key="5">
    <source>
        <dbReference type="ARBA" id="ARBA00022927"/>
    </source>
</evidence>
<sequence>MDEYECSQLYVLYQFFFHRMSSCLHLTIENGLVEAVALLISQIPRILPYLPAEKLGESYQTKPNLTWEKWRAQITKLDCMSMLQIMLGNASILSNVTYHWLELYISHFLYVRTYGLCGLSKYLFSGRILKAYILILQIASCYISNIMHEARTGLKGSAVFWLQQARSR</sequence>
<dbReference type="Pfam" id="PF07575">
    <property type="entry name" value="Nucleopor_Nup85"/>
    <property type="match status" value="1"/>
</dbReference>
<comment type="similarity">
    <text evidence="2 9">Belongs to the nucleoporin Nup85 family.</text>
</comment>
<evidence type="ECO:0000256" key="9">
    <source>
        <dbReference type="RuleBase" id="RU365073"/>
    </source>
</evidence>
<keyword evidence="8 9" id="KW-0539">Nucleus</keyword>
<keyword evidence="3 9" id="KW-0813">Transport</keyword>
<dbReference type="GO" id="GO:0051028">
    <property type="term" value="P:mRNA transport"/>
    <property type="evidence" value="ECO:0007669"/>
    <property type="project" value="UniProtKB-KW"/>
</dbReference>
<keyword evidence="7 9" id="KW-0906">Nuclear pore complex</keyword>
<evidence type="ECO:0000256" key="7">
    <source>
        <dbReference type="ARBA" id="ARBA00023132"/>
    </source>
</evidence>
<evidence type="ECO:0000256" key="4">
    <source>
        <dbReference type="ARBA" id="ARBA00022816"/>
    </source>
</evidence>
<name>A0ABD3TUF3_9LAMI</name>
<keyword evidence="5 9" id="KW-0653">Protein transport</keyword>
<dbReference type="InterPro" id="IPR011502">
    <property type="entry name" value="Nucleoporin_Nup85"/>
</dbReference>
<comment type="function">
    <text evidence="9">Functions as a component of the nuclear pore complex (NPC).</text>
</comment>
<keyword evidence="9" id="KW-0472">Membrane</keyword>
<dbReference type="Proteomes" id="UP001634393">
    <property type="component" value="Unassembled WGS sequence"/>
</dbReference>
<evidence type="ECO:0000313" key="10">
    <source>
        <dbReference type="EMBL" id="KAL3839658.1"/>
    </source>
</evidence>
<protein>
    <recommendedName>
        <fullName evidence="9">Nuclear pore complex protein Nup85</fullName>
    </recommendedName>
</protein>
<dbReference type="PANTHER" id="PTHR13373:SF21">
    <property type="entry name" value="NUCLEAR PORE COMPLEX PROTEIN NUP85"/>
    <property type="match status" value="1"/>
</dbReference>
<comment type="subcellular location">
    <subcellularLocation>
        <location evidence="1 9">Nucleus</location>
        <location evidence="1 9">Nuclear pore complex</location>
    </subcellularLocation>
</comment>
<reference evidence="10 11" key="1">
    <citation type="submission" date="2024-12" db="EMBL/GenBank/DDBJ databases">
        <title>The unique morphological basis and parallel evolutionary history of personate flowers in Penstemon.</title>
        <authorList>
            <person name="Depatie T.H."/>
            <person name="Wessinger C.A."/>
        </authorList>
    </citation>
    <scope>NUCLEOTIDE SEQUENCE [LARGE SCALE GENOMIC DNA]</scope>
    <source>
        <strain evidence="10">WTNN_2</strain>
        <tissue evidence="10">Leaf</tissue>
    </source>
</reference>
<organism evidence="10 11">
    <name type="scientific">Penstemon smallii</name>
    <dbReference type="NCBI Taxonomy" id="265156"/>
    <lineage>
        <taxon>Eukaryota</taxon>
        <taxon>Viridiplantae</taxon>
        <taxon>Streptophyta</taxon>
        <taxon>Embryophyta</taxon>
        <taxon>Tracheophyta</taxon>
        <taxon>Spermatophyta</taxon>
        <taxon>Magnoliopsida</taxon>
        <taxon>eudicotyledons</taxon>
        <taxon>Gunneridae</taxon>
        <taxon>Pentapetalae</taxon>
        <taxon>asterids</taxon>
        <taxon>lamiids</taxon>
        <taxon>Lamiales</taxon>
        <taxon>Plantaginaceae</taxon>
        <taxon>Cheloneae</taxon>
        <taxon>Penstemon</taxon>
    </lineage>
</organism>
<evidence type="ECO:0000256" key="6">
    <source>
        <dbReference type="ARBA" id="ARBA00023010"/>
    </source>
</evidence>
<gene>
    <name evidence="10" type="ORF">ACJIZ3_024249</name>
</gene>
<dbReference type="GO" id="GO:0015031">
    <property type="term" value="P:protein transport"/>
    <property type="evidence" value="ECO:0007669"/>
    <property type="project" value="UniProtKB-KW"/>
</dbReference>
<dbReference type="GO" id="GO:0031965">
    <property type="term" value="C:nuclear membrane"/>
    <property type="evidence" value="ECO:0007669"/>
    <property type="project" value="UniProtKB-UniRule"/>
</dbReference>
<keyword evidence="6 9" id="KW-0811">Translocation</keyword>
<accession>A0ABD3TUF3</accession>
<evidence type="ECO:0000256" key="8">
    <source>
        <dbReference type="ARBA" id="ARBA00023242"/>
    </source>
</evidence>
<dbReference type="AlphaFoldDB" id="A0ABD3TUF3"/>
<dbReference type="PANTHER" id="PTHR13373">
    <property type="entry name" value="FROUNT PROTEIN-RELATED"/>
    <property type="match status" value="1"/>
</dbReference>
<comment type="subunit">
    <text evidence="9">Component of the nuclear pore complex (NPC).</text>
</comment>
<comment type="caution">
    <text evidence="10">The sequence shown here is derived from an EMBL/GenBank/DDBJ whole genome shotgun (WGS) entry which is preliminary data.</text>
</comment>
<evidence type="ECO:0000256" key="1">
    <source>
        <dbReference type="ARBA" id="ARBA00004567"/>
    </source>
</evidence>
<evidence type="ECO:0000256" key="2">
    <source>
        <dbReference type="ARBA" id="ARBA00005573"/>
    </source>
</evidence>
<dbReference type="EMBL" id="JBJXBP010000003">
    <property type="protein sequence ID" value="KAL3839658.1"/>
    <property type="molecule type" value="Genomic_DNA"/>
</dbReference>
<keyword evidence="11" id="KW-1185">Reference proteome</keyword>